<dbReference type="EMBL" id="GBXM01092396">
    <property type="protein sequence ID" value="JAH16181.1"/>
    <property type="molecule type" value="Transcribed_RNA"/>
</dbReference>
<protein>
    <submittedName>
        <fullName evidence="1">Uncharacterized protein</fullName>
    </submittedName>
</protein>
<evidence type="ECO:0000313" key="1">
    <source>
        <dbReference type="EMBL" id="JAH16181.1"/>
    </source>
</evidence>
<organism evidence="1">
    <name type="scientific">Anguilla anguilla</name>
    <name type="common">European freshwater eel</name>
    <name type="synonym">Muraena anguilla</name>
    <dbReference type="NCBI Taxonomy" id="7936"/>
    <lineage>
        <taxon>Eukaryota</taxon>
        <taxon>Metazoa</taxon>
        <taxon>Chordata</taxon>
        <taxon>Craniata</taxon>
        <taxon>Vertebrata</taxon>
        <taxon>Euteleostomi</taxon>
        <taxon>Actinopterygii</taxon>
        <taxon>Neopterygii</taxon>
        <taxon>Teleostei</taxon>
        <taxon>Anguilliformes</taxon>
        <taxon>Anguillidae</taxon>
        <taxon>Anguilla</taxon>
    </lineage>
</organism>
<reference evidence="1" key="1">
    <citation type="submission" date="2014-11" db="EMBL/GenBank/DDBJ databases">
        <authorList>
            <person name="Amaro Gonzalez C."/>
        </authorList>
    </citation>
    <scope>NUCLEOTIDE SEQUENCE</scope>
</reference>
<proteinExistence type="predicted"/>
<name>A0A0E9QH18_ANGAN</name>
<sequence>MKAMGFLPSEARPDASLMETPAYILSITEMMG</sequence>
<accession>A0A0E9QH18</accession>
<dbReference type="AlphaFoldDB" id="A0A0E9QH18"/>
<reference evidence="1" key="2">
    <citation type="journal article" date="2015" name="Fish Shellfish Immunol.">
        <title>Early steps in the European eel (Anguilla anguilla)-Vibrio vulnificus interaction in the gills: Role of the RtxA13 toxin.</title>
        <authorList>
            <person name="Callol A."/>
            <person name="Pajuelo D."/>
            <person name="Ebbesson L."/>
            <person name="Teles M."/>
            <person name="MacKenzie S."/>
            <person name="Amaro C."/>
        </authorList>
    </citation>
    <scope>NUCLEOTIDE SEQUENCE</scope>
</reference>